<dbReference type="Pfam" id="PF24514">
    <property type="entry name" value="SpaA_4"/>
    <property type="match status" value="2"/>
</dbReference>
<evidence type="ECO:0000313" key="4">
    <source>
        <dbReference type="EMBL" id="MBA2892028.1"/>
    </source>
</evidence>
<dbReference type="EMBL" id="JACDUR010000003">
    <property type="protein sequence ID" value="MBA2892028.1"/>
    <property type="molecule type" value="Genomic_DNA"/>
</dbReference>
<feature type="compositionally biased region" description="Polar residues" evidence="1">
    <location>
        <begin position="491"/>
        <end position="503"/>
    </location>
</feature>
<feature type="signal peptide" evidence="2">
    <location>
        <begin position="1"/>
        <end position="24"/>
    </location>
</feature>
<comment type="caution">
    <text evidence="4">The sequence shown here is derived from an EMBL/GenBank/DDBJ whole genome shotgun (WGS) entry which is preliminary data.</text>
</comment>
<name>A0A7W0HQK0_9ACTN</name>
<protein>
    <recommendedName>
        <fullName evidence="3">SpaA-like prealbumin fold domain-containing protein</fullName>
    </recommendedName>
</protein>
<feature type="chain" id="PRO_5030641244" description="SpaA-like prealbumin fold domain-containing protein" evidence="2">
    <location>
        <begin position="25"/>
        <end position="681"/>
    </location>
</feature>
<feature type="region of interest" description="Disordered" evidence="1">
    <location>
        <begin position="483"/>
        <end position="509"/>
    </location>
</feature>
<feature type="domain" description="SpaA-like prealbumin fold" evidence="3">
    <location>
        <begin position="257"/>
        <end position="330"/>
    </location>
</feature>
<dbReference type="InterPro" id="IPR055371">
    <property type="entry name" value="SpaA_PFL_dom_4"/>
</dbReference>
<evidence type="ECO:0000256" key="1">
    <source>
        <dbReference type="SAM" id="MobiDB-lite"/>
    </source>
</evidence>
<feature type="domain" description="SpaA-like prealbumin fold" evidence="3">
    <location>
        <begin position="336"/>
        <end position="448"/>
    </location>
</feature>
<keyword evidence="5" id="KW-1185">Reference proteome</keyword>
<evidence type="ECO:0000259" key="3">
    <source>
        <dbReference type="Pfam" id="PF24514"/>
    </source>
</evidence>
<dbReference type="Proteomes" id="UP000530928">
    <property type="component" value="Unassembled WGS sequence"/>
</dbReference>
<accession>A0A7W0HQK0</accession>
<evidence type="ECO:0000256" key="2">
    <source>
        <dbReference type="SAM" id="SignalP"/>
    </source>
</evidence>
<dbReference type="RefSeq" id="WP_181610764.1">
    <property type="nucleotide sequence ID" value="NZ_BAABAM010000002.1"/>
</dbReference>
<organism evidence="4 5">
    <name type="scientific">Nonomuraea soli</name>
    <dbReference type="NCBI Taxonomy" id="1032476"/>
    <lineage>
        <taxon>Bacteria</taxon>
        <taxon>Bacillati</taxon>
        <taxon>Actinomycetota</taxon>
        <taxon>Actinomycetes</taxon>
        <taxon>Streptosporangiales</taxon>
        <taxon>Streptosporangiaceae</taxon>
        <taxon>Nonomuraea</taxon>
    </lineage>
</organism>
<proteinExistence type="predicted"/>
<dbReference type="AlphaFoldDB" id="A0A7W0HQK0"/>
<evidence type="ECO:0000313" key="5">
    <source>
        <dbReference type="Proteomes" id="UP000530928"/>
    </source>
</evidence>
<sequence>MRLPILATVVSAALISLIAPPATAATDPLKVTFVARQCPEYSDIMANLARNNIQESLRDLGKDSVYTSGQPIDPAIEDPNDPNCSPLVGWRFTWGNGVNGQLDLLSLVSGPAGQVPPTKPSTAWLDDKGLPTGRSVAGAVTVTLDDTQRQLLAGNRLWVQGGYVDDPLLNGVFGKGAYGFGALRCSVDNLNGDNVEQVAFPSGRTHVFCYYYAVTPPPQAGTIVVRKEIVGGGSDEHTVGLHGNVSYNPGGGFQIDATPGDPGDITFNRAETLPGDDPWEFEEDPVPGWTLDSLTCVSADGTSTSDVTGAKASITLAAGDTVTCTYVNRRVFDTGITVYKRTLDGVGGPFPITVERPDSTVTDLGAVETAEEGVPVEAGEVTEAEAGDYVVTETLPPPTAHGYWTAVGMECVDVDARATRGRLIGRSTQPRFHVTLDARPVNCTITNRFHPEGSITIEKLTRDGYTTTEFVIRSLDPKTVIERRKLGPFQEETTTAPGSNPDSATRDHLRPGTYFVSELNTDGTSGDWELISIVCDGRSFPVAGATARIELTADSPDHTCRFTNELDGGTLMVEKLVRDPRGLRTGPVKITVRCDNGQTALLRAAHTGLVRMPEPLRLQGPTRCVVRETADGASGPIKVRTFVRVDGGERRAGRSAEVAVNAGEQVTVRLINTYVTKAKLK</sequence>
<gene>
    <name evidence="4" type="ORF">HNR30_003369</name>
</gene>
<reference evidence="4 5" key="1">
    <citation type="submission" date="2020-07" db="EMBL/GenBank/DDBJ databases">
        <title>Genomic Encyclopedia of Type Strains, Phase IV (KMG-IV): sequencing the most valuable type-strain genomes for metagenomic binning, comparative biology and taxonomic classification.</title>
        <authorList>
            <person name="Goeker M."/>
        </authorList>
    </citation>
    <scope>NUCLEOTIDE SEQUENCE [LARGE SCALE GENOMIC DNA]</scope>
    <source>
        <strain evidence="4 5">DSM 45533</strain>
    </source>
</reference>
<keyword evidence="2" id="KW-0732">Signal</keyword>